<dbReference type="Pfam" id="PF00653">
    <property type="entry name" value="BIR"/>
    <property type="match status" value="2"/>
</dbReference>
<organism evidence="5 6">
    <name type="scientific">Orbilia oligospora</name>
    <name type="common">Nematode-trapping fungus</name>
    <name type="synonym">Arthrobotrys oligospora</name>
    <dbReference type="NCBI Taxonomy" id="2813651"/>
    <lineage>
        <taxon>Eukaryota</taxon>
        <taxon>Fungi</taxon>
        <taxon>Dikarya</taxon>
        <taxon>Ascomycota</taxon>
        <taxon>Pezizomycotina</taxon>
        <taxon>Orbiliomycetes</taxon>
        <taxon>Orbiliales</taxon>
        <taxon>Orbiliaceae</taxon>
        <taxon>Orbilia</taxon>
    </lineage>
</organism>
<feature type="domain" description="HTH APSES-type" evidence="4">
    <location>
        <begin position="85"/>
        <end position="201"/>
    </location>
</feature>
<accession>A0A7C8NCE3</accession>
<dbReference type="GO" id="GO:0046872">
    <property type="term" value="F:metal ion binding"/>
    <property type="evidence" value="ECO:0007669"/>
    <property type="project" value="UniProtKB-KW"/>
</dbReference>
<feature type="compositionally biased region" description="Polar residues" evidence="3">
    <location>
        <begin position="757"/>
        <end position="768"/>
    </location>
</feature>
<dbReference type="PANTHER" id="PTHR46771">
    <property type="entry name" value="DETERIN"/>
    <property type="match status" value="1"/>
</dbReference>
<sequence length="1427" mass="158135">MATTQICMAANERKDRFNYEENQVNYPYYFPQTQDLRKSHQAFRIQLPSPNPDTHDTDCKDGRFYRTFHRDLKFILKRTDLRDTIVFQAHKYTFVTQDHDSGREIVHSVLWDYETGHVRISPMFKSSEFDALRKKNTPRRCVTRNGLNDCYASITGGNIEAQGFWIPYLAAKAICARFCYTIRKALSPIFGNDFPALCEQERSKILSGGKGYGSEETLQIESSVVEAVKAKQAVVEWQIYIEEGVVRADRQENLPPIEDAWKQYLTACKGLWMPPRLSYPESPLEQQEAEVQAAKILMELRYGDSEWPFVQPHQNTKTPKRWQQKQQQHALALLVGAPNKHKSSPTLESYSNKEQLAATFPAPVYEHLTHPTTPNRSHCFIFNMSRRLSTRQQNNVRKTPVTAEPVSPDPDENSPPIVNFIGVKQYFTEEQRLRSFTSPPTRKRQSNSKKGSKSTKWSWPAGHPAPELMARAGFYFKPTQGEEDNSACFLCQKNMSFWETEDDPAEQHGRHGTTCGWALTMCRDLVADGKIIAEPLGEEMCRARRMTFDQWWPHEDKKGWIPTVEKVVMAGFIFRPRGEGDDTVFCPYCSLSIDAWEKDDDPREAHKSLGSGTCLFLQHTANNSVSTAEEKKESNLVEPTDAGEVKEEKSGPRRRVSRAQKAPTNQRKKTTPKNKLDHDNQHDTGSNVGDEDDIKESSKLARGKKRGSAAMEEGGKKLLFSSEEDKVTKVVDGQRLLAEGKEIQNLRLIKRRVTRASMANQPSASNPTARVPDCAAGVDDNDTESASCHNTSTKPKPREKKRATQPSATGAKVGRAAKKVTSKTPLNVHRPGDKEVDRELERKITEGFEVAGGDNTKEADSLVPAPNVEDLGDSNEPMESGITQEPNKNTTHGLTKTKPISRSPPSAVSSGLPKDQVHTQPKPRRKRLTRTKPQTSDSTDTQSVSEDVISLEGPNGIEHAAEIFPSPHDVPGDATSSRGVESHETLSDYQVQPPTSEQGEVAPPNLEPGPMPKISGTALTVGSLSAEAAVEIPSAAKEAENPPQDSSQGSQKTASAQIAQTRPASISPTKDKDMKRKSDVVTDDGQDRRTSKKRKMVKTIKAAKPRVNPKKKENAALIDSGTSPEIQKPDNSVLLLSVQPPHNSTPSTALEESAAQAEVPSNHEDSTVEEQGTIMDDYGGNQAIGGIGEARPTIIPGSTSEDNTIDVILNGYARPHEPPPKKTAHADVAPKSKTDKTPSSPSISSDSESLDSIQNTQFSMPTSQMTVATSFQGSIKGVSFIEKAEEPLPAKQDASAVENVREQSVIMSPKQSRTPLSVLSKSRNGALALMTPRTRAEDVSFAPVQSQKPWKSTDVELYIDGLKENQEMQPHARGLPVSERDMTVAEWITDVSKRAEKQLVQKGELLVRLFEDEAERAIAAIEAIETE</sequence>
<keyword evidence="1" id="KW-0479">Metal-binding</keyword>
<keyword evidence="2" id="KW-0862">Zinc</keyword>
<feature type="compositionally biased region" description="Basic residues" evidence="3">
    <location>
        <begin position="441"/>
        <end position="453"/>
    </location>
</feature>
<gene>
    <name evidence="5" type="ORF">TWF703_003781</name>
</gene>
<proteinExistence type="predicted"/>
<feature type="region of interest" description="Disordered" evidence="3">
    <location>
        <begin position="390"/>
        <end position="415"/>
    </location>
</feature>
<evidence type="ECO:0000256" key="3">
    <source>
        <dbReference type="SAM" id="MobiDB-lite"/>
    </source>
</evidence>
<protein>
    <recommendedName>
        <fullName evidence="4">HTH APSES-type domain-containing protein</fullName>
    </recommendedName>
</protein>
<feature type="region of interest" description="Disordered" evidence="3">
    <location>
        <begin position="625"/>
        <end position="726"/>
    </location>
</feature>
<dbReference type="SMART" id="SM00238">
    <property type="entry name" value="BIR"/>
    <property type="match status" value="2"/>
</dbReference>
<evidence type="ECO:0000313" key="5">
    <source>
        <dbReference type="EMBL" id="KAF3119091.1"/>
    </source>
</evidence>
<feature type="region of interest" description="Disordered" evidence="3">
    <location>
        <begin position="432"/>
        <end position="463"/>
    </location>
</feature>
<dbReference type="GO" id="GO:0003677">
    <property type="term" value="F:DNA binding"/>
    <property type="evidence" value="ECO:0007669"/>
    <property type="project" value="InterPro"/>
</dbReference>
<dbReference type="PROSITE" id="PS50143">
    <property type="entry name" value="BIR_REPEAT_2"/>
    <property type="match status" value="2"/>
</dbReference>
<evidence type="ECO:0000259" key="4">
    <source>
        <dbReference type="PROSITE" id="PS51299"/>
    </source>
</evidence>
<feature type="compositionally biased region" description="Polar residues" evidence="3">
    <location>
        <begin position="881"/>
        <end position="909"/>
    </location>
</feature>
<dbReference type="Proteomes" id="UP000480548">
    <property type="component" value="Unassembled WGS sequence"/>
</dbReference>
<dbReference type="InterPro" id="IPR003163">
    <property type="entry name" value="Tscrpt_reg_HTH_APSES-type"/>
</dbReference>
<feature type="compositionally biased region" description="Basic and acidic residues" evidence="3">
    <location>
        <begin position="830"/>
        <end position="846"/>
    </location>
</feature>
<feature type="compositionally biased region" description="Basic and acidic residues" evidence="3">
    <location>
        <begin position="1214"/>
        <end position="1236"/>
    </location>
</feature>
<dbReference type="Gene3D" id="3.10.260.10">
    <property type="entry name" value="Transcription regulator HTH, APSES-type DNA-binding domain"/>
    <property type="match status" value="1"/>
</dbReference>
<evidence type="ECO:0000256" key="1">
    <source>
        <dbReference type="ARBA" id="ARBA00022723"/>
    </source>
</evidence>
<dbReference type="InterPro" id="IPR036887">
    <property type="entry name" value="HTH_APSES_sf"/>
</dbReference>
<dbReference type="PROSITE" id="PS51299">
    <property type="entry name" value="HTH_APSES"/>
    <property type="match status" value="1"/>
</dbReference>
<feature type="compositionally biased region" description="Basic residues" evidence="3">
    <location>
        <begin position="1090"/>
        <end position="1109"/>
    </location>
</feature>
<feature type="region of interest" description="Disordered" evidence="3">
    <location>
        <begin position="754"/>
        <end position="1265"/>
    </location>
</feature>
<evidence type="ECO:0000256" key="2">
    <source>
        <dbReference type="ARBA" id="ARBA00022833"/>
    </source>
</evidence>
<feature type="compositionally biased region" description="Low complexity" evidence="3">
    <location>
        <begin position="1237"/>
        <end position="1253"/>
    </location>
</feature>
<feature type="compositionally biased region" description="Basic and acidic residues" evidence="3">
    <location>
        <begin position="1069"/>
        <end position="1089"/>
    </location>
</feature>
<feature type="compositionally biased region" description="Polar residues" evidence="3">
    <location>
        <begin position="1043"/>
        <end position="1068"/>
    </location>
</feature>
<evidence type="ECO:0000313" key="6">
    <source>
        <dbReference type="Proteomes" id="UP000480548"/>
    </source>
</evidence>
<dbReference type="EMBL" id="WIQZ01000190">
    <property type="protein sequence ID" value="KAF3119091.1"/>
    <property type="molecule type" value="Genomic_DNA"/>
</dbReference>
<reference evidence="5 6" key="1">
    <citation type="submission" date="2019-06" db="EMBL/GenBank/DDBJ databases">
        <authorList>
            <person name="Palmer J.M."/>
        </authorList>
    </citation>
    <scope>NUCLEOTIDE SEQUENCE [LARGE SCALE GENOMIC DNA]</scope>
    <source>
        <strain evidence="5 6">TWF703</strain>
    </source>
</reference>
<dbReference type="SUPFAM" id="SSF57924">
    <property type="entry name" value="Inhibitor of apoptosis (IAP) repeat"/>
    <property type="match status" value="2"/>
</dbReference>
<name>A0A7C8NCE3_ORBOL</name>
<dbReference type="InterPro" id="IPR001370">
    <property type="entry name" value="BIR_rpt"/>
</dbReference>
<feature type="compositionally biased region" description="Polar residues" evidence="3">
    <location>
        <begin position="784"/>
        <end position="794"/>
    </location>
</feature>
<comment type="caution">
    <text evidence="5">The sequence shown here is derived from an EMBL/GenBank/DDBJ whole genome shotgun (WGS) entry which is preliminary data.</text>
</comment>
<feature type="compositionally biased region" description="Basic residues" evidence="3">
    <location>
        <begin position="921"/>
        <end position="930"/>
    </location>
</feature>
<feature type="compositionally biased region" description="Polar residues" evidence="3">
    <location>
        <begin position="1254"/>
        <end position="1265"/>
    </location>
</feature>
<dbReference type="Gene3D" id="1.10.1170.10">
    <property type="entry name" value="Inhibitor Of Apoptosis Protein (2mihbC-IAP-1), Chain A"/>
    <property type="match status" value="2"/>
</dbReference>
<dbReference type="InterPro" id="IPR051190">
    <property type="entry name" value="Baculoviral_IAP"/>
</dbReference>
<dbReference type="PANTHER" id="PTHR46771:SF5">
    <property type="entry name" value="DETERIN"/>
    <property type="match status" value="1"/>
</dbReference>
<dbReference type="SUPFAM" id="SSF54616">
    <property type="entry name" value="DNA-binding domain of Mlu1-box binding protein MBP1"/>
    <property type="match status" value="1"/>
</dbReference>
<feature type="compositionally biased region" description="Polar residues" evidence="3">
    <location>
        <begin position="1140"/>
        <end position="1150"/>
    </location>
</feature>
<feature type="compositionally biased region" description="Polar residues" evidence="3">
    <location>
        <begin position="987"/>
        <end position="998"/>
    </location>
</feature>
<feature type="compositionally biased region" description="Low complexity" evidence="3">
    <location>
        <begin position="931"/>
        <end position="943"/>
    </location>
</feature>